<dbReference type="OrthoDB" id="8193938at2759"/>
<evidence type="ECO:0000313" key="10">
    <source>
        <dbReference type="Proteomes" id="UP001152888"/>
    </source>
</evidence>
<evidence type="ECO:0000256" key="5">
    <source>
        <dbReference type="ARBA" id="ARBA00022723"/>
    </source>
</evidence>
<keyword evidence="6" id="KW-0378">Hydrolase</keyword>
<dbReference type="PANTHER" id="PTHR22930:SF85">
    <property type="entry name" value="GH03217P-RELATED"/>
    <property type="match status" value="1"/>
</dbReference>
<dbReference type="Pfam" id="PF13359">
    <property type="entry name" value="DDE_Tnp_4"/>
    <property type="match status" value="1"/>
</dbReference>
<gene>
    <name evidence="9" type="ORF">ACAOBT_LOCUS7965</name>
</gene>
<comment type="subcellular location">
    <subcellularLocation>
        <location evidence="2">Nucleus</location>
    </subcellularLocation>
</comment>
<name>A0A9P0K8N8_ACAOB</name>
<evidence type="ECO:0000256" key="7">
    <source>
        <dbReference type="ARBA" id="ARBA00023242"/>
    </source>
</evidence>
<keyword evidence="7" id="KW-0539">Nucleus</keyword>
<dbReference type="InterPro" id="IPR027806">
    <property type="entry name" value="HARBI1_dom"/>
</dbReference>
<comment type="caution">
    <text evidence="9">The sequence shown here is derived from an EMBL/GenBank/DDBJ whole genome shotgun (WGS) entry which is preliminary data.</text>
</comment>
<dbReference type="Proteomes" id="UP001152888">
    <property type="component" value="Unassembled WGS sequence"/>
</dbReference>
<dbReference type="GO" id="GO:0005634">
    <property type="term" value="C:nucleus"/>
    <property type="evidence" value="ECO:0007669"/>
    <property type="project" value="UniProtKB-SubCell"/>
</dbReference>
<proteinExistence type="inferred from homology"/>
<sequence length="172" mass="19982">MNVNSRFPGSTHDSFIWSQSRVGEFLRTLSEEYMGSFYLLGDSGYPLRPWLITPYLPEPPQDTPESRFNKKIKHIRVSIEQCFGLLKNRFRCLLKDRVLHYAPETCAKIVNSCAVLHNLCLENNIPLYNDQEDVGDGNNFSDALAEERGNLPHNNFLERGRHIRNFLARTYF</sequence>
<protein>
    <recommendedName>
        <fullName evidence="8">DDE Tnp4 domain-containing protein</fullName>
    </recommendedName>
</protein>
<dbReference type="PANTHER" id="PTHR22930">
    <property type="match status" value="1"/>
</dbReference>
<comment type="cofactor">
    <cofactor evidence="1">
        <name>a divalent metal cation</name>
        <dbReference type="ChEBI" id="CHEBI:60240"/>
    </cofactor>
</comment>
<keyword evidence="10" id="KW-1185">Reference proteome</keyword>
<comment type="similarity">
    <text evidence="3">Belongs to the HARBI1 family.</text>
</comment>
<dbReference type="GO" id="GO:0004518">
    <property type="term" value="F:nuclease activity"/>
    <property type="evidence" value="ECO:0007669"/>
    <property type="project" value="UniProtKB-KW"/>
</dbReference>
<keyword evidence="5" id="KW-0479">Metal-binding</keyword>
<dbReference type="GO" id="GO:0016787">
    <property type="term" value="F:hydrolase activity"/>
    <property type="evidence" value="ECO:0007669"/>
    <property type="project" value="UniProtKB-KW"/>
</dbReference>
<evidence type="ECO:0000259" key="8">
    <source>
        <dbReference type="Pfam" id="PF13359"/>
    </source>
</evidence>
<evidence type="ECO:0000256" key="4">
    <source>
        <dbReference type="ARBA" id="ARBA00022722"/>
    </source>
</evidence>
<evidence type="ECO:0000313" key="9">
    <source>
        <dbReference type="EMBL" id="CAH1968604.1"/>
    </source>
</evidence>
<reference evidence="9" key="1">
    <citation type="submission" date="2022-03" db="EMBL/GenBank/DDBJ databases">
        <authorList>
            <person name="Sayadi A."/>
        </authorList>
    </citation>
    <scope>NUCLEOTIDE SEQUENCE</scope>
</reference>
<feature type="domain" description="DDE Tnp4" evidence="8">
    <location>
        <begin position="2"/>
        <end position="118"/>
    </location>
</feature>
<keyword evidence="4" id="KW-0540">Nuclease</keyword>
<dbReference type="AlphaFoldDB" id="A0A9P0K8N8"/>
<dbReference type="EMBL" id="CAKOFQ010006754">
    <property type="protein sequence ID" value="CAH1968604.1"/>
    <property type="molecule type" value="Genomic_DNA"/>
</dbReference>
<dbReference type="GO" id="GO:0046872">
    <property type="term" value="F:metal ion binding"/>
    <property type="evidence" value="ECO:0007669"/>
    <property type="project" value="UniProtKB-KW"/>
</dbReference>
<accession>A0A9P0K8N8</accession>
<evidence type="ECO:0000256" key="3">
    <source>
        <dbReference type="ARBA" id="ARBA00006958"/>
    </source>
</evidence>
<dbReference type="InterPro" id="IPR045249">
    <property type="entry name" value="HARBI1-like"/>
</dbReference>
<evidence type="ECO:0000256" key="6">
    <source>
        <dbReference type="ARBA" id="ARBA00022801"/>
    </source>
</evidence>
<organism evidence="9 10">
    <name type="scientific">Acanthoscelides obtectus</name>
    <name type="common">Bean weevil</name>
    <name type="synonym">Bruchus obtectus</name>
    <dbReference type="NCBI Taxonomy" id="200917"/>
    <lineage>
        <taxon>Eukaryota</taxon>
        <taxon>Metazoa</taxon>
        <taxon>Ecdysozoa</taxon>
        <taxon>Arthropoda</taxon>
        <taxon>Hexapoda</taxon>
        <taxon>Insecta</taxon>
        <taxon>Pterygota</taxon>
        <taxon>Neoptera</taxon>
        <taxon>Endopterygota</taxon>
        <taxon>Coleoptera</taxon>
        <taxon>Polyphaga</taxon>
        <taxon>Cucujiformia</taxon>
        <taxon>Chrysomeloidea</taxon>
        <taxon>Chrysomelidae</taxon>
        <taxon>Bruchinae</taxon>
        <taxon>Bruchini</taxon>
        <taxon>Acanthoscelides</taxon>
    </lineage>
</organism>
<evidence type="ECO:0000256" key="2">
    <source>
        <dbReference type="ARBA" id="ARBA00004123"/>
    </source>
</evidence>
<evidence type="ECO:0000256" key="1">
    <source>
        <dbReference type="ARBA" id="ARBA00001968"/>
    </source>
</evidence>